<reference evidence="1 2" key="1">
    <citation type="submission" date="2022-03" db="EMBL/GenBank/DDBJ databases">
        <title>Novel taxa within the pig intestine.</title>
        <authorList>
            <person name="Wylensek D."/>
            <person name="Bishof K."/>
            <person name="Afrizal A."/>
            <person name="Clavel T."/>
        </authorList>
    </citation>
    <scope>NUCLEOTIDE SEQUENCE [LARGE SCALE GENOMIC DNA]</scope>
    <source>
        <strain evidence="1 2">CLA-KB-P133</strain>
    </source>
</reference>
<evidence type="ECO:0000313" key="2">
    <source>
        <dbReference type="Proteomes" id="UP001286174"/>
    </source>
</evidence>
<dbReference type="InterPro" id="IPR036388">
    <property type="entry name" value="WH-like_DNA-bd_sf"/>
</dbReference>
<name>A0AB35U6Q3_9FIRM</name>
<dbReference type="InterPro" id="IPR018597">
    <property type="entry name" value="Phage_Tuc2009_YjcQ"/>
</dbReference>
<dbReference type="SUPFAM" id="SSF46785">
    <property type="entry name" value="Winged helix' DNA-binding domain"/>
    <property type="match status" value="1"/>
</dbReference>
<dbReference type="Proteomes" id="UP001286174">
    <property type="component" value="Unassembled WGS sequence"/>
</dbReference>
<proteinExistence type="predicted"/>
<accession>A0AB35U6Q3</accession>
<dbReference type="EMBL" id="JALBUR010000065">
    <property type="protein sequence ID" value="MDX8420670.1"/>
    <property type="molecule type" value="Genomic_DNA"/>
</dbReference>
<dbReference type="RefSeq" id="WP_370596763.1">
    <property type="nucleotide sequence ID" value="NZ_JALBUR010000065.1"/>
</dbReference>
<sequence length="114" mass="13116">MAKDDYYSIAATILVYLYARLKGKHTDAPDEYIHENSKEFPISREYLYFVINEVHDHGYVKATVITDMNGDPVLISMVSLRITQEGIDFLQNNSVIRKIINTIPLTASIFELFQ</sequence>
<comment type="caution">
    <text evidence="1">The sequence shown here is derived from an EMBL/GenBank/DDBJ whole genome shotgun (WGS) entry which is preliminary data.</text>
</comment>
<dbReference type="AlphaFoldDB" id="A0AB35U6Q3"/>
<evidence type="ECO:0000313" key="1">
    <source>
        <dbReference type="EMBL" id="MDX8420670.1"/>
    </source>
</evidence>
<dbReference type="Gene3D" id="1.10.10.10">
    <property type="entry name" value="Winged helix-like DNA-binding domain superfamily/Winged helix DNA-binding domain"/>
    <property type="match status" value="1"/>
</dbReference>
<dbReference type="Pfam" id="PF09639">
    <property type="entry name" value="YjcQ"/>
    <property type="match status" value="1"/>
</dbReference>
<organism evidence="1 2">
    <name type="scientific">Grylomicrobium aquisgranensis</name>
    <dbReference type="NCBI Taxonomy" id="2926318"/>
    <lineage>
        <taxon>Bacteria</taxon>
        <taxon>Bacillati</taxon>
        <taxon>Bacillota</taxon>
        <taxon>Erysipelotrichia</taxon>
        <taxon>Erysipelotrichales</taxon>
        <taxon>Erysipelotrichaceae</taxon>
        <taxon>Grylomicrobium</taxon>
    </lineage>
</organism>
<dbReference type="InterPro" id="IPR036390">
    <property type="entry name" value="WH_DNA-bd_sf"/>
</dbReference>
<keyword evidence="2" id="KW-1185">Reference proteome</keyword>
<protein>
    <submittedName>
        <fullName evidence="1">YjcQ family protein</fullName>
    </submittedName>
</protein>
<gene>
    <name evidence="1" type="ORF">MOZ60_11340</name>
</gene>